<proteinExistence type="predicted"/>
<dbReference type="Proteomes" id="UP000008783">
    <property type="component" value="Unassembled WGS sequence"/>
</dbReference>
<organism evidence="2 3">
    <name type="scientific">Puccinia graminis f. sp. tritici (strain CRL 75-36-700-3 / race SCCL)</name>
    <name type="common">Black stem rust fungus</name>
    <dbReference type="NCBI Taxonomy" id="418459"/>
    <lineage>
        <taxon>Eukaryota</taxon>
        <taxon>Fungi</taxon>
        <taxon>Dikarya</taxon>
        <taxon>Basidiomycota</taxon>
        <taxon>Pucciniomycotina</taxon>
        <taxon>Pucciniomycetes</taxon>
        <taxon>Pucciniales</taxon>
        <taxon>Pucciniaceae</taxon>
        <taxon>Puccinia</taxon>
    </lineage>
</organism>
<feature type="chain" id="PRO_5003174291" evidence="1">
    <location>
        <begin position="34"/>
        <end position="157"/>
    </location>
</feature>
<dbReference type="GeneID" id="10545920"/>
<dbReference type="RefSeq" id="XP_003334442.1">
    <property type="nucleotide sequence ID" value="XM_003334394.2"/>
</dbReference>
<dbReference type="EMBL" id="DS178328">
    <property type="protein sequence ID" value="EFP90023.1"/>
    <property type="molecule type" value="Genomic_DNA"/>
</dbReference>
<evidence type="ECO:0000256" key="1">
    <source>
        <dbReference type="SAM" id="SignalP"/>
    </source>
</evidence>
<dbReference type="KEGG" id="pgr:PGTG_15871"/>
<sequence>MVQLLPKSFPSEYPATALLWAVLLGVALIQLEAAGMQCPALPGSQCALEAPVLARMQECGQTFICNFGEPHGWPPCRKLVPVFSRKCMMCGNSYGFQGECIEWGPAHHQTPGCPAVKQGLAEGHGTYPNRYMEPGWTTLTVIIGQQWHFMCKANQAI</sequence>
<accession>E3L0L0</accession>
<dbReference type="VEuPathDB" id="FungiDB:PGTG_15871"/>
<evidence type="ECO:0000313" key="2">
    <source>
        <dbReference type="EMBL" id="EFP90023.1"/>
    </source>
</evidence>
<reference key="1">
    <citation type="submission" date="2007-01" db="EMBL/GenBank/DDBJ databases">
        <title>The Genome Sequence of Puccinia graminis f. sp. tritici Strain CRL 75-36-700-3.</title>
        <authorList>
            <consortium name="The Broad Institute Genome Sequencing Platform"/>
            <person name="Birren B."/>
            <person name="Lander E."/>
            <person name="Galagan J."/>
            <person name="Nusbaum C."/>
            <person name="Devon K."/>
            <person name="Cuomo C."/>
            <person name="Jaffe D."/>
            <person name="Butler J."/>
            <person name="Alvarez P."/>
            <person name="Gnerre S."/>
            <person name="Grabherr M."/>
            <person name="Mauceli E."/>
            <person name="Brockman W."/>
            <person name="Young S."/>
            <person name="LaButti K."/>
            <person name="Sykes S."/>
            <person name="DeCaprio D."/>
            <person name="Crawford M."/>
            <person name="Koehrsen M."/>
            <person name="Engels R."/>
            <person name="Montgomery P."/>
            <person name="Pearson M."/>
            <person name="Howarth C."/>
            <person name="Larson L."/>
            <person name="White J."/>
            <person name="Zeng Q."/>
            <person name="Kodira C."/>
            <person name="Yandava C."/>
            <person name="Alvarado L."/>
            <person name="O'Leary S."/>
            <person name="Szabo L."/>
            <person name="Dean R."/>
            <person name="Schein J."/>
        </authorList>
    </citation>
    <scope>NUCLEOTIDE SEQUENCE</scope>
    <source>
        <strain>CRL 75-36-700-3</strain>
    </source>
</reference>
<dbReference type="InParanoid" id="E3L0L0"/>
<reference evidence="3" key="2">
    <citation type="journal article" date="2011" name="Proc. Natl. Acad. Sci. U.S.A.">
        <title>Obligate biotrophy features unraveled by the genomic analysis of rust fungi.</title>
        <authorList>
            <person name="Duplessis S."/>
            <person name="Cuomo C.A."/>
            <person name="Lin Y.-C."/>
            <person name="Aerts A."/>
            <person name="Tisserant E."/>
            <person name="Veneault-Fourrey C."/>
            <person name="Joly D.L."/>
            <person name="Hacquard S."/>
            <person name="Amselem J."/>
            <person name="Cantarel B.L."/>
            <person name="Chiu R."/>
            <person name="Coutinho P.M."/>
            <person name="Feau N."/>
            <person name="Field M."/>
            <person name="Frey P."/>
            <person name="Gelhaye E."/>
            <person name="Goldberg J."/>
            <person name="Grabherr M.G."/>
            <person name="Kodira C.D."/>
            <person name="Kohler A."/>
            <person name="Kuees U."/>
            <person name="Lindquist E.A."/>
            <person name="Lucas S.M."/>
            <person name="Mago R."/>
            <person name="Mauceli E."/>
            <person name="Morin E."/>
            <person name="Murat C."/>
            <person name="Pangilinan J.L."/>
            <person name="Park R."/>
            <person name="Pearson M."/>
            <person name="Quesneville H."/>
            <person name="Rouhier N."/>
            <person name="Sakthikumar S."/>
            <person name="Salamov A.A."/>
            <person name="Schmutz J."/>
            <person name="Selles B."/>
            <person name="Shapiro H."/>
            <person name="Tanguay P."/>
            <person name="Tuskan G.A."/>
            <person name="Henrissat B."/>
            <person name="Van de Peer Y."/>
            <person name="Rouze P."/>
            <person name="Ellis J.G."/>
            <person name="Dodds P.N."/>
            <person name="Schein J.E."/>
            <person name="Zhong S."/>
            <person name="Hamelin R.C."/>
            <person name="Grigoriev I.V."/>
            <person name="Szabo L.J."/>
            <person name="Martin F."/>
        </authorList>
    </citation>
    <scope>NUCLEOTIDE SEQUENCE [LARGE SCALE GENOMIC DNA]</scope>
    <source>
        <strain evidence="3">CRL 75-36-700-3 / race SCCL</strain>
    </source>
</reference>
<feature type="signal peptide" evidence="1">
    <location>
        <begin position="1"/>
        <end position="33"/>
    </location>
</feature>
<evidence type="ECO:0000313" key="3">
    <source>
        <dbReference type="Proteomes" id="UP000008783"/>
    </source>
</evidence>
<dbReference type="HOGENOM" id="CLU_1678791_0_0_1"/>
<keyword evidence="3" id="KW-1185">Reference proteome</keyword>
<dbReference type="OrthoDB" id="10277750at2759"/>
<dbReference type="AlphaFoldDB" id="E3L0L0"/>
<gene>
    <name evidence="2" type="ORF">PGTG_15871</name>
</gene>
<protein>
    <submittedName>
        <fullName evidence="2">Uncharacterized protein</fullName>
    </submittedName>
</protein>
<keyword evidence="1" id="KW-0732">Signal</keyword>
<name>E3L0L0_PUCGT</name>